<reference evidence="2 3" key="1">
    <citation type="journal article" date="2023" name="Hortic Res">
        <title>Pangenome of water caltrop reveals structural variations and asymmetric subgenome divergence after allopolyploidization.</title>
        <authorList>
            <person name="Zhang X."/>
            <person name="Chen Y."/>
            <person name="Wang L."/>
            <person name="Yuan Y."/>
            <person name="Fang M."/>
            <person name="Shi L."/>
            <person name="Lu R."/>
            <person name="Comes H.P."/>
            <person name="Ma Y."/>
            <person name="Chen Y."/>
            <person name="Huang G."/>
            <person name="Zhou Y."/>
            <person name="Zheng Z."/>
            <person name="Qiu Y."/>
        </authorList>
    </citation>
    <scope>NUCLEOTIDE SEQUENCE [LARGE SCALE GENOMIC DNA]</scope>
    <source>
        <strain evidence="2">F231</strain>
    </source>
</reference>
<sequence>MDGNHGGGVKISSLENSHQNDPNFTGISESIWTDMIQDRDISYMFDETTPAKACDDLLSNAGNMGKELGESSHSCFVMKRRRMLQFDSHSVDPLLCCRETSSAFLRSYGRDGSVEEIFVDAPQWDSRQEGSCDDADQSTDLWLANCLNDTDMNTSHDDVNYSGSPSDVQIDISEFWNDLDHSNASMDQPQVTRTPQKIIFRGRKSFTCSPPKLASSVAYPFTFIKPCGVHGDVTLNDINQRIQGPHPHEMQQSKEDPLTSYQTSVFSGKPVVGKMKIRTEGGRGSITVTRTKG</sequence>
<dbReference type="Proteomes" id="UP001346149">
    <property type="component" value="Unassembled WGS sequence"/>
</dbReference>
<dbReference type="PANTHER" id="PTHR33385">
    <property type="entry name" value="PROTEIN XRI1"/>
    <property type="match status" value="1"/>
</dbReference>
<protein>
    <recommendedName>
        <fullName evidence="4">Protein XRI1</fullName>
    </recommendedName>
</protein>
<evidence type="ECO:0000313" key="2">
    <source>
        <dbReference type="EMBL" id="KAK4782058.1"/>
    </source>
</evidence>
<comment type="caution">
    <text evidence="2">The sequence shown here is derived from an EMBL/GenBank/DDBJ whole genome shotgun (WGS) entry which is preliminary data.</text>
</comment>
<feature type="compositionally biased region" description="Polar residues" evidence="1">
    <location>
        <begin position="13"/>
        <end position="23"/>
    </location>
</feature>
<organism evidence="2 3">
    <name type="scientific">Trapa natans</name>
    <name type="common">Water chestnut</name>
    <dbReference type="NCBI Taxonomy" id="22666"/>
    <lineage>
        <taxon>Eukaryota</taxon>
        <taxon>Viridiplantae</taxon>
        <taxon>Streptophyta</taxon>
        <taxon>Embryophyta</taxon>
        <taxon>Tracheophyta</taxon>
        <taxon>Spermatophyta</taxon>
        <taxon>Magnoliopsida</taxon>
        <taxon>eudicotyledons</taxon>
        <taxon>Gunneridae</taxon>
        <taxon>Pentapetalae</taxon>
        <taxon>rosids</taxon>
        <taxon>malvids</taxon>
        <taxon>Myrtales</taxon>
        <taxon>Lythraceae</taxon>
        <taxon>Trapa</taxon>
    </lineage>
</organism>
<dbReference type="GO" id="GO:0007143">
    <property type="term" value="P:female meiotic nuclear division"/>
    <property type="evidence" value="ECO:0007669"/>
    <property type="project" value="InterPro"/>
</dbReference>
<dbReference type="PANTHER" id="PTHR33385:SF4">
    <property type="entry name" value="PROTEIN XRI1"/>
    <property type="match status" value="1"/>
</dbReference>
<dbReference type="AlphaFoldDB" id="A0AAN7R169"/>
<name>A0AAN7R169_TRANT</name>
<accession>A0AAN7R169</accession>
<dbReference type="GO" id="GO:0007140">
    <property type="term" value="P:male meiotic nuclear division"/>
    <property type="evidence" value="ECO:0007669"/>
    <property type="project" value="InterPro"/>
</dbReference>
<dbReference type="EMBL" id="JAXQNO010000016">
    <property type="protein sequence ID" value="KAK4782058.1"/>
    <property type="molecule type" value="Genomic_DNA"/>
</dbReference>
<keyword evidence="3" id="KW-1185">Reference proteome</keyword>
<evidence type="ECO:0000313" key="3">
    <source>
        <dbReference type="Proteomes" id="UP001346149"/>
    </source>
</evidence>
<evidence type="ECO:0000256" key="1">
    <source>
        <dbReference type="SAM" id="MobiDB-lite"/>
    </source>
</evidence>
<dbReference type="InterPro" id="IPR039933">
    <property type="entry name" value="XRI1"/>
</dbReference>
<gene>
    <name evidence="2" type="ORF">SAY86_016160</name>
</gene>
<evidence type="ECO:0008006" key="4">
    <source>
        <dbReference type="Google" id="ProtNLM"/>
    </source>
</evidence>
<feature type="region of interest" description="Disordered" evidence="1">
    <location>
        <begin position="1"/>
        <end position="23"/>
    </location>
</feature>
<proteinExistence type="predicted"/>